<proteinExistence type="predicted"/>
<keyword evidence="2" id="KW-1185">Reference proteome</keyword>
<dbReference type="InterPro" id="IPR009061">
    <property type="entry name" value="DNA-bd_dom_put_sf"/>
</dbReference>
<sequence>MSKQQLPPLVLSESAAADVIALAPRTLQKMRLRGDGPPYVQLTGRKVGYSVQALQQWVAARSVRSTSDATVHLPGEEA</sequence>
<comment type="caution">
    <text evidence="1">The sequence shown here is derived from an EMBL/GenBank/DDBJ whole genome shotgun (WGS) entry which is preliminary data.</text>
</comment>
<dbReference type="SUPFAM" id="SSF46955">
    <property type="entry name" value="Putative DNA-binding domain"/>
    <property type="match status" value="1"/>
</dbReference>
<reference evidence="1" key="1">
    <citation type="submission" date="2019-11" db="EMBL/GenBank/DDBJ databases">
        <title>Description of new Acetobacter species.</title>
        <authorList>
            <person name="Cleenwerck I."/>
            <person name="Sombolestani A.S."/>
        </authorList>
    </citation>
    <scope>NUCLEOTIDE SEQUENCE</scope>
    <source>
        <strain evidence="1">LMG 1626</strain>
    </source>
</reference>
<evidence type="ECO:0000313" key="2">
    <source>
        <dbReference type="Proteomes" id="UP000597459"/>
    </source>
</evidence>
<dbReference type="Proteomes" id="UP000597459">
    <property type="component" value="Unassembled WGS sequence"/>
</dbReference>
<protein>
    <recommendedName>
        <fullName evidence="3">Helix-turn-helix domain-containing protein</fullName>
    </recommendedName>
</protein>
<dbReference type="AlphaFoldDB" id="A0A967BAF3"/>
<gene>
    <name evidence="1" type="ORF">GOB87_13415</name>
</gene>
<evidence type="ECO:0000313" key="1">
    <source>
        <dbReference type="EMBL" id="NHO54931.1"/>
    </source>
</evidence>
<evidence type="ECO:0008006" key="3">
    <source>
        <dbReference type="Google" id="ProtNLM"/>
    </source>
</evidence>
<dbReference type="EMBL" id="WOTH01000038">
    <property type="protein sequence ID" value="NHO54931.1"/>
    <property type="molecule type" value="Genomic_DNA"/>
</dbReference>
<name>A0A967BAF3_9PROT</name>
<organism evidence="1 2">
    <name type="scientific">Acetobacter estunensis</name>
    <dbReference type="NCBI Taxonomy" id="104097"/>
    <lineage>
        <taxon>Bacteria</taxon>
        <taxon>Pseudomonadati</taxon>
        <taxon>Pseudomonadota</taxon>
        <taxon>Alphaproteobacteria</taxon>
        <taxon>Acetobacterales</taxon>
        <taxon>Acetobacteraceae</taxon>
        <taxon>Acetobacter</taxon>
    </lineage>
</organism>
<accession>A0A967BAF3</accession>
<dbReference type="RefSeq" id="WP_166317848.1">
    <property type="nucleotide sequence ID" value="NZ_WOTH01000038.1"/>
</dbReference>